<sequence>FSWSTKSTKLFLAAYSEKKLQFRDPKVKKKRLWQEIVGTLKEHGYNVSEDILDRKMRNMKRSYKTIKENNKKSTTGRGRVSWEYFDTFEEIFANDKTINPNSTL</sequence>
<evidence type="ECO:0000313" key="3">
    <source>
        <dbReference type="Proteomes" id="UP000000311"/>
    </source>
</evidence>
<accession>E2A9G7</accession>
<feature type="domain" description="Myb/SANT-like DNA-binding" evidence="1">
    <location>
        <begin position="2"/>
        <end position="91"/>
    </location>
</feature>
<gene>
    <name evidence="2" type="ORF">EAG_00764</name>
</gene>
<dbReference type="OMA" id="RCYNEDE"/>
<feature type="non-terminal residue" evidence="2">
    <location>
        <position position="104"/>
    </location>
</feature>
<dbReference type="PANTHER" id="PTHR47595:SF1">
    <property type="entry name" value="MYB_SANT-LIKE DNA-BINDING DOMAIN-CONTAINING PROTEIN"/>
    <property type="match status" value="1"/>
</dbReference>
<dbReference type="InterPro" id="IPR044822">
    <property type="entry name" value="Myb_DNA-bind_4"/>
</dbReference>
<dbReference type="AlphaFoldDB" id="E2A9G7"/>
<keyword evidence="3" id="KW-1185">Reference proteome</keyword>
<name>E2A9G7_CAMFO</name>
<evidence type="ECO:0000259" key="1">
    <source>
        <dbReference type="Pfam" id="PF13837"/>
    </source>
</evidence>
<organism evidence="3">
    <name type="scientific">Camponotus floridanus</name>
    <name type="common">Florida carpenter ant</name>
    <dbReference type="NCBI Taxonomy" id="104421"/>
    <lineage>
        <taxon>Eukaryota</taxon>
        <taxon>Metazoa</taxon>
        <taxon>Ecdysozoa</taxon>
        <taxon>Arthropoda</taxon>
        <taxon>Hexapoda</taxon>
        <taxon>Insecta</taxon>
        <taxon>Pterygota</taxon>
        <taxon>Neoptera</taxon>
        <taxon>Endopterygota</taxon>
        <taxon>Hymenoptera</taxon>
        <taxon>Apocrita</taxon>
        <taxon>Aculeata</taxon>
        <taxon>Formicoidea</taxon>
        <taxon>Formicidae</taxon>
        <taxon>Formicinae</taxon>
        <taxon>Camponotus</taxon>
    </lineage>
</organism>
<protein>
    <recommendedName>
        <fullName evidence="1">Myb/SANT-like DNA-binding domain-containing protein</fullName>
    </recommendedName>
</protein>
<feature type="non-terminal residue" evidence="2">
    <location>
        <position position="1"/>
    </location>
</feature>
<proteinExistence type="predicted"/>
<evidence type="ECO:0000313" key="2">
    <source>
        <dbReference type="EMBL" id="EFN69923.1"/>
    </source>
</evidence>
<reference evidence="2 3" key="1">
    <citation type="journal article" date="2010" name="Science">
        <title>Genomic comparison of the ants Camponotus floridanus and Harpegnathos saltator.</title>
        <authorList>
            <person name="Bonasio R."/>
            <person name="Zhang G."/>
            <person name="Ye C."/>
            <person name="Mutti N.S."/>
            <person name="Fang X."/>
            <person name="Qin N."/>
            <person name="Donahue G."/>
            <person name="Yang P."/>
            <person name="Li Q."/>
            <person name="Li C."/>
            <person name="Zhang P."/>
            <person name="Huang Z."/>
            <person name="Berger S.L."/>
            <person name="Reinberg D."/>
            <person name="Wang J."/>
            <person name="Liebig J."/>
        </authorList>
    </citation>
    <scope>NUCLEOTIDE SEQUENCE [LARGE SCALE GENOMIC DNA]</scope>
    <source>
        <strain evidence="3">C129</strain>
    </source>
</reference>
<dbReference type="InParanoid" id="E2A9G7"/>
<dbReference type="Gene3D" id="1.10.10.60">
    <property type="entry name" value="Homeodomain-like"/>
    <property type="match status" value="1"/>
</dbReference>
<dbReference type="Pfam" id="PF13837">
    <property type="entry name" value="Myb_DNA-bind_4"/>
    <property type="match status" value="1"/>
</dbReference>
<dbReference type="EMBL" id="GL437868">
    <property type="protein sequence ID" value="EFN69923.1"/>
    <property type="molecule type" value="Genomic_DNA"/>
</dbReference>
<dbReference type="PANTHER" id="PTHR47595">
    <property type="entry name" value="HEAT SHOCK 70 KDA PROTEIN 14"/>
    <property type="match status" value="1"/>
</dbReference>
<dbReference type="Proteomes" id="UP000000311">
    <property type="component" value="Unassembled WGS sequence"/>
</dbReference>
<dbReference type="OrthoDB" id="7656790at2759"/>